<evidence type="ECO:0000313" key="2">
    <source>
        <dbReference type="EMBL" id="KAF9469687.1"/>
    </source>
</evidence>
<comment type="caution">
    <text evidence="2">The sequence shown here is derived from an EMBL/GenBank/DDBJ whole genome shotgun (WGS) entry which is preliminary data.</text>
</comment>
<accession>A0A9P6CKL8</accession>
<dbReference type="EMBL" id="MU150229">
    <property type="protein sequence ID" value="KAF9469687.1"/>
    <property type="molecule type" value="Genomic_DNA"/>
</dbReference>
<evidence type="ECO:0000256" key="1">
    <source>
        <dbReference type="SAM" id="MobiDB-lite"/>
    </source>
</evidence>
<protein>
    <submittedName>
        <fullName evidence="2">Uncharacterized protein</fullName>
    </submittedName>
</protein>
<feature type="region of interest" description="Disordered" evidence="1">
    <location>
        <begin position="119"/>
        <end position="142"/>
    </location>
</feature>
<gene>
    <name evidence="2" type="ORF">BDZ94DRAFT_1243024</name>
</gene>
<feature type="region of interest" description="Disordered" evidence="1">
    <location>
        <begin position="52"/>
        <end position="87"/>
    </location>
</feature>
<sequence>MEYNYPAQPVYTASKLFSGFNPVGPAPVDNPTFYKGKVSRGELFSPLDTNSAFHPNATTHTNGLYKTQSSGISQGATEYPPSAAASSSQMTHERFQELTYFDGGIVEPDVSMEFGPRAVDSDGHYPDTSQYHQPPRSDQWPGWEAINPRLAPIPASAIRNSPECSPAMLSNRGVRWGGNRIQPYGNHGQKSPPLRFEGCEIYPGQRNLPFLQPLYSQPQNTPLSTPPSTSSFTLTSPSPYHTSRPINSTVSPSASSDTSSSSSSTLPSPELTVRTPITLHQPRPSRRIPIISLSELALACDDFAASPPTQSFPYQELLSPLTLDFPAKYTSVYSPEHPSLSGETRIEGPRFAHPEQGYPYQSHTEPTYYVGHNSEDVVLCSCGCMESFVISQNNHYPLT</sequence>
<evidence type="ECO:0000313" key="3">
    <source>
        <dbReference type="Proteomes" id="UP000807353"/>
    </source>
</evidence>
<dbReference type="OrthoDB" id="3032312at2759"/>
<feature type="region of interest" description="Disordered" evidence="1">
    <location>
        <begin position="210"/>
        <end position="280"/>
    </location>
</feature>
<reference evidence="2" key="1">
    <citation type="submission" date="2020-11" db="EMBL/GenBank/DDBJ databases">
        <authorList>
            <consortium name="DOE Joint Genome Institute"/>
            <person name="Ahrendt S."/>
            <person name="Riley R."/>
            <person name="Andreopoulos W."/>
            <person name="Labutti K."/>
            <person name="Pangilinan J."/>
            <person name="Ruiz-Duenas F.J."/>
            <person name="Barrasa J.M."/>
            <person name="Sanchez-Garcia M."/>
            <person name="Camarero S."/>
            <person name="Miyauchi S."/>
            <person name="Serrano A."/>
            <person name="Linde D."/>
            <person name="Babiker R."/>
            <person name="Drula E."/>
            <person name="Ayuso-Fernandez I."/>
            <person name="Pacheco R."/>
            <person name="Padilla G."/>
            <person name="Ferreira P."/>
            <person name="Barriuso J."/>
            <person name="Kellner H."/>
            <person name="Castanera R."/>
            <person name="Alfaro M."/>
            <person name="Ramirez L."/>
            <person name="Pisabarro A.G."/>
            <person name="Kuo A."/>
            <person name="Tritt A."/>
            <person name="Lipzen A."/>
            <person name="He G."/>
            <person name="Yan M."/>
            <person name="Ng V."/>
            <person name="Cullen D."/>
            <person name="Martin F."/>
            <person name="Rosso M.-N."/>
            <person name="Henrissat B."/>
            <person name="Hibbett D."/>
            <person name="Martinez A.T."/>
            <person name="Grigoriev I.V."/>
        </authorList>
    </citation>
    <scope>NUCLEOTIDE SEQUENCE</scope>
    <source>
        <strain evidence="2">CBS 247.69</strain>
    </source>
</reference>
<name>A0A9P6CKL8_9AGAR</name>
<feature type="compositionally biased region" description="Low complexity" evidence="1">
    <location>
        <begin position="248"/>
        <end position="269"/>
    </location>
</feature>
<dbReference type="AlphaFoldDB" id="A0A9P6CKL8"/>
<keyword evidence="3" id="KW-1185">Reference proteome</keyword>
<dbReference type="Proteomes" id="UP000807353">
    <property type="component" value="Unassembled WGS sequence"/>
</dbReference>
<feature type="region of interest" description="Disordered" evidence="1">
    <location>
        <begin position="180"/>
        <end position="199"/>
    </location>
</feature>
<proteinExistence type="predicted"/>
<feature type="compositionally biased region" description="Low complexity" evidence="1">
    <location>
        <begin position="221"/>
        <end position="239"/>
    </location>
</feature>
<feature type="compositionally biased region" description="Polar residues" evidence="1">
    <location>
        <begin position="52"/>
        <end position="76"/>
    </location>
</feature>
<organism evidence="2 3">
    <name type="scientific">Collybia nuda</name>
    <dbReference type="NCBI Taxonomy" id="64659"/>
    <lineage>
        <taxon>Eukaryota</taxon>
        <taxon>Fungi</taxon>
        <taxon>Dikarya</taxon>
        <taxon>Basidiomycota</taxon>
        <taxon>Agaricomycotina</taxon>
        <taxon>Agaricomycetes</taxon>
        <taxon>Agaricomycetidae</taxon>
        <taxon>Agaricales</taxon>
        <taxon>Tricholomatineae</taxon>
        <taxon>Clitocybaceae</taxon>
        <taxon>Collybia</taxon>
    </lineage>
</organism>